<dbReference type="InterPro" id="IPR036240">
    <property type="entry name" value="Gp9-like_sf"/>
</dbReference>
<dbReference type="AlphaFoldDB" id="A0A1N7MTC2"/>
<dbReference type="SUPFAM" id="SSF50017">
    <property type="entry name" value="gp9"/>
    <property type="match status" value="1"/>
</dbReference>
<dbReference type="OrthoDB" id="564699at2"/>
<protein>
    <submittedName>
        <fullName evidence="1">Uncharacterized protein</fullName>
    </submittedName>
</protein>
<organism evidence="1 2">
    <name type="scientific">Rhodobacter aestuarii</name>
    <dbReference type="NCBI Taxonomy" id="453582"/>
    <lineage>
        <taxon>Bacteria</taxon>
        <taxon>Pseudomonadati</taxon>
        <taxon>Pseudomonadota</taxon>
        <taxon>Alphaproteobacteria</taxon>
        <taxon>Rhodobacterales</taxon>
        <taxon>Rhodobacter group</taxon>
        <taxon>Rhodobacter</taxon>
    </lineage>
</organism>
<keyword evidence="2" id="KW-1185">Reference proteome</keyword>
<evidence type="ECO:0000313" key="2">
    <source>
        <dbReference type="Proteomes" id="UP000186221"/>
    </source>
</evidence>
<dbReference type="RefSeq" id="WP_076484956.1">
    <property type="nucleotide sequence ID" value="NZ_FTOG01000006.1"/>
</dbReference>
<sequence>MVERIEIGKTPDDGTGESLRSAFEKVNANFAELAAALARASASAARATLPNGGWPGEWVARHLADRPPQGTPPLLGALWVDVTTQEVWISTGTAASTDWRRLMLERQEG</sequence>
<proteinExistence type="predicted"/>
<dbReference type="Proteomes" id="UP000186221">
    <property type="component" value="Unassembled WGS sequence"/>
</dbReference>
<accession>A0A1N7MTC2</accession>
<reference evidence="2" key="1">
    <citation type="submission" date="2017-01" db="EMBL/GenBank/DDBJ databases">
        <authorList>
            <person name="Varghese N."/>
            <person name="Submissions S."/>
        </authorList>
    </citation>
    <scope>NUCLEOTIDE SEQUENCE [LARGE SCALE GENOMIC DNA]</scope>
    <source>
        <strain evidence="2">DSM 19945</strain>
    </source>
</reference>
<gene>
    <name evidence="1" type="ORF">SAMN05421580_106175</name>
</gene>
<evidence type="ECO:0000313" key="1">
    <source>
        <dbReference type="EMBL" id="SIS89356.1"/>
    </source>
</evidence>
<dbReference type="STRING" id="453582.SAMN05421580_106175"/>
<dbReference type="EMBL" id="FTOG01000006">
    <property type="protein sequence ID" value="SIS89356.1"/>
    <property type="molecule type" value="Genomic_DNA"/>
</dbReference>
<name>A0A1N7MTC2_9RHOB</name>